<feature type="coiled-coil region" evidence="1">
    <location>
        <begin position="74"/>
        <end position="101"/>
    </location>
</feature>
<dbReference type="AlphaFoldDB" id="A0AAE0W583"/>
<comment type="caution">
    <text evidence="2">The sequence shown here is derived from an EMBL/GenBank/DDBJ whole genome shotgun (WGS) entry which is preliminary data.</text>
</comment>
<reference evidence="2" key="2">
    <citation type="journal article" date="2021" name="Genome Biol. Evol.">
        <title>Developing a high-quality reference genome for a parasitic bivalve with doubly uniparental inheritance (Bivalvia: Unionida).</title>
        <authorList>
            <person name="Smith C.H."/>
        </authorList>
    </citation>
    <scope>NUCLEOTIDE SEQUENCE</scope>
    <source>
        <strain evidence="2">CHS0354</strain>
        <tissue evidence="2">Mantle</tissue>
    </source>
</reference>
<reference evidence="2" key="1">
    <citation type="journal article" date="2021" name="Genome Biol. Evol.">
        <title>A High-Quality Reference Genome for a Parasitic Bivalve with Doubly Uniparental Inheritance (Bivalvia: Unionida).</title>
        <authorList>
            <person name="Smith C.H."/>
        </authorList>
    </citation>
    <scope>NUCLEOTIDE SEQUENCE</scope>
    <source>
        <strain evidence="2">CHS0354</strain>
    </source>
</reference>
<dbReference type="EMBL" id="JAEAOA010000703">
    <property type="protein sequence ID" value="KAK3600690.1"/>
    <property type="molecule type" value="Genomic_DNA"/>
</dbReference>
<protein>
    <submittedName>
        <fullName evidence="2">Uncharacterized protein</fullName>
    </submittedName>
</protein>
<evidence type="ECO:0000256" key="1">
    <source>
        <dbReference type="SAM" id="Coils"/>
    </source>
</evidence>
<dbReference type="Proteomes" id="UP001195483">
    <property type="component" value="Unassembled WGS sequence"/>
</dbReference>
<name>A0AAE0W583_9BIVA</name>
<proteinExistence type="predicted"/>
<keyword evidence="3" id="KW-1185">Reference proteome</keyword>
<evidence type="ECO:0000313" key="2">
    <source>
        <dbReference type="EMBL" id="KAK3600690.1"/>
    </source>
</evidence>
<reference evidence="2" key="3">
    <citation type="submission" date="2023-05" db="EMBL/GenBank/DDBJ databases">
        <authorList>
            <person name="Smith C.H."/>
        </authorList>
    </citation>
    <scope>NUCLEOTIDE SEQUENCE</scope>
    <source>
        <strain evidence="2">CHS0354</strain>
        <tissue evidence="2">Mantle</tissue>
    </source>
</reference>
<organism evidence="2 3">
    <name type="scientific">Potamilus streckersoni</name>
    <dbReference type="NCBI Taxonomy" id="2493646"/>
    <lineage>
        <taxon>Eukaryota</taxon>
        <taxon>Metazoa</taxon>
        <taxon>Spiralia</taxon>
        <taxon>Lophotrochozoa</taxon>
        <taxon>Mollusca</taxon>
        <taxon>Bivalvia</taxon>
        <taxon>Autobranchia</taxon>
        <taxon>Heteroconchia</taxon>
        <taxon>Palaeoheterodonta</taxon>
        <taxon>Unionida</taxon>
        <taxon>Unionoidea</taxon>
        <taxon>Unionidae</taxon>
        <taxon>Ambleminae</taxon>
        <taxon>Lampsilini</taxon>
        <taxon>Potamilus</taxon>
    </lineage>
</organism>
<keyword evidence="1" id="KW-0175">Coiled coil</keyword>
<sequence>MASDTYHRKTERKKKNETHYVKLTLLNLSTTVNGQDHDTICEPDDSKVTFHVQHFCRLDVRGDVENKSTQNPSIKLVMDELNRLTQENMELKYQKNKEKHNIRSLYLGFPIKDSELSKSAKLLI</sequence>
<evidence type="ECO:0000313" key="3">
    <source>
        <dbReference type="Proteomes" id="UP001195483"/>
    </source>
</evidence>
<gene>
    <name evidence="2" type="ORF">CHS0354_011372</name>
</gene>
<accession>A0AAE0W583</accession>